<reference evidence="7" key="2">
    <citation type="journal article" date="2021" name="PeerJ">
        <title>Extensive microbial diversity within the chicken gut microbiome revealed by metagenomics and culture.</title>
        <authorList>
            <person name="Gilroy R."/>
            <person name="Ravi A."/>
            <person name="Getino M."/>
            <person name="Pursley I."/>
            <person name="Horton D.L."/>
            <person name="Alikhan N.F."/>
            <person name="Baker D."/>
            <person name="Gharbi K."/>
            <person name="Hall N."/>
            <person name="Watson M."/>
            <person name="Adriaenssens E.M."/>
            <person name="Foster-Nyarko E."/>
            <person name="Jarju S."/>
            <person name="Secka A."/>
            <person name="Antonio M."/>
            <person name="Oren A."/>
            <person name="Chaudhuri R.R."/>
            <person name="La Ragione R."/>
            <person name="Hildebrand F."/>
            <person name="Pallen M.J."/>
        </authorList>
    </citation>
    <scope>NUCLEOTIDE SEQUENCE</scope>
    <source>
        <strain evidence="7">CHK178-757</strain>
    </source>
</reference>
<sequence>MQINPVFRKELKLSVRSARLPIVMLVYNSVLAFISLLIFYTIIGNAQWSGLMDFTSVVLLYIVVIAIEGVLLAFIIPALTASTISGERERQTLDILLTTRMTPFRIVSGKLMSSVSMIILLVVSSIPVISIVFIFGGISLQEVLYIIFYLIFTAVFFGTIGIACSAVFKKTPSATVAAYGGVLGLCAGTILVVLAFAFIGLSSGMAEKETIGLVSLILLLNPGMTVAAILIRQMADASISGLIFFDHLGIPRFFSEHWVAISIAVQLLLMILLLWRAAWALRPKRR</sequence>
<accession>A0A9D1F843</accession>
<proteinExistence type="predicted"/>
<keyword evidence="2 5" id="KW-0812">Transmembrane</keyword>
<evidence type="ECO:0000313" key="8">
    <source>
        <dbReference type="Proteomes" id="UP000823927"/>
    </source>
</evidence>
<evidence type="ECO:0000256" key="1">
    <source>
        <dbReference type="ARBA" id="ARBA00004141"/>
    </source>
</evidence>
<dbReference type="PANTHER" id="PTHR43471:SF12">
    <property type="entry name" value="HYPOTHETICAL MEMBRANE PROTEIN, CONSERVED"/>
    <property type="match status" value="1"/>
</dbReference>
<feature type="transmembrane region" description="Helical" evidence="5">
    <location>
        <begin position="144"/>
        <end position="164"/>
    </location>
</feature>
<organism evidence="7 8">
    <name type="scientific">Candidatus Scybalocola faecigallinarum</name>
    <dbReference type="NCBI Taxonomy" id="2840941"/>
    <lineage>
        <taxon>Bacteria</taxon>
        <taxon>Bacillati</taxon>
        <taxon>Bacillota</taxon>
        <taxon>Clostridia</taxon>
        <taxon>Lachnospirales</taxon>
        <taxon>Lachnospiraceae</taxon>
        <taxon>Lachnospiraceae incertae sedis</taxon>
        <taxon>Candidatus Scybalocola (ex Gilroy et al. 2021)</taxon>
    </lineage>
</organism>
<dbReference type="PANTHER" id="PTHR43471">
    <property type="entry name" value="ABC TRANSPORTER PERMEASE"/>
    <property type="match status" value="1"/>
</dbReference>
<gene>
    <name evidence="7" type="ORF">IAB46_14160</name>
</gene>
<feature type="domain" description="ABC-2 type transporter transmembrane" evidence="6">
    <location>
        <begin position="67"/>
        <end position="275"/>
    </location>
</feature>
<feature type="transmembrane region" description="Helical" evidence="5">
    <location>
        <begin position="176"/>
        <end position="199"/>
    </location>
</feature>
<keyword evidence="4 5" id="KW-0472">Membrane</keyword>
<feature type="transmembrane region" description="Helical" evidence="5">
    <location>
        <begin position="20"/>
        <end position="43"/>
    </location>
</feature>
<evidence type="ECO:0000256" key="5">
    <source>
        <dbReference type="SAM" id="Phobius"/>
    </source>
</evidence>
<keyword evidence="3 5" id="KW-1133">Transmembrane helix</keyword>
<dbReference type="AlphaFoldDB" id="A0A9D1F843"/>
<protein>
    <recommendedName>
        <fullName evidence="6">ABC-2 type transporter transmembrane domain-containing protein</fullName>
    </recommendedName>
</protein>
<dbReference type="GO" id="GO:0016020">
    <property type="term" value="C:membrane"/>
    <property type="evidence" value="ECO:0007669"/>
    <property type="project" value="UniProtKB-SubCell"/>
</dbReference>
<feature type="transmembrane region" description="Helical" evidence="5">
    <location>
        <begin position="115"/>
        <end position="138"/>
    </location>
</feature>
<dbReference type="EMBL" id="DVIT01000060">
    <property type="protein sequence ID" value="HIS48667.1"/>
    <property type="molecule type" value="Genomic_DNA"/>
</dbReference>
<comment type="subcellular location">
    <subcellularLocation>
        <location evidence="1">Membrane</location>
        <topology evidence="1">Multi-pass membrane protein</topology>
    </subcellularLocation>
</comment>
<evidence type="ECO:0000256" key="2">
    <source>
        <dbReference type="ARBA" id="ARBA00022692"/>
    </source>
</evidence>
<dbReference type="Proteomes" id="UP000823927">
    <property type="component" value="Unassembled WGS sequence"/>
</dbReference>
<evidence type="ECO:0000259" key="6">
    <source>
        <dbReference type="Pfam" id="PF12698"/>
    </source>
</evidence>
<dbReference type="Pfam" id="PF12698">
    <property type="entry name" value="ABC2_membrane_3"/>
    <property type="match status" value="1"/>
</dbReference>
<dbReference type="GO" id="GO:0140359">
    <property type="term" value="F:ABC-type transporter activity"/>
    <property type="evidence" value="ECO:0007669"/>
    <property type="project" value="InterPro"/>
</dbReference>
<comment type="caution">
    <text evidence="7">The sequence shown here is derived from an EMBL/GenBank/DDBJ whole genome shotgun (WGS) entry which is preliminary data.</text>
</comment>
<feature type="transmembrane region" description="Helical" evidence="5">
    <location>
        <begin position="237"/>
        <end position="254"/>
    </location>
</feature>
<feature type="transmembrane region" description="Helical" evidence="5">
    <location>
        <begin position="211"/>
        <end position="230"/>
    </location>
</feature>
<reference evidence="7" key="1">
    <citation type="submission" date="2020-10" db="EMBL/GenBank/DDBJ databases">
        <authorList>
            <person name="Gilroy R."/>
        </authorList>
    </citation>
    <scope>NUCLEOTIDE SEQUENCE</scope>
    <source>
        <strain evidence="7">CHK178-757</strain>
    </source>
</reference>
<evidence type="ECO:0000256" key="4">
    <source>
        <dbReference type="ARBA" id="ARBA00023136"/>
    </source>
</evidence>
<dbReference type="InterPro" id="IPR013525">
    <property type="entry name" value="ABC2_TM"/>
</dbReference>
<feature type="transmembrane region" description="Helical" evidence="5">
    <location>
        <begin position="260"/>
        <end position="281"/>
    </location>
</feature>
<evidence type="ECO:0000256" key="3">
    <source>
        <dbReference type="ARBA" id="ARBA00022989"/>
    </source>
</evidence>
<evidence type="ECO:0000313" key="7">
    <source>
        <dbReference type="EMBL" id="HIS48667.1"/>
    </source>
</evidence>
<feature type="transmembrane region" description="Helical" evidence="5">
    <location>
        <begin position="58"/>
        <end position="81"/>
    </location>
</feature>
<name>A0A9D1F843_9FIRM</name>